<gene>
    <name evidence="1" type="ORF">DFH01_23735</name>
</gene>
<name>A0A317FAP8_9PROT</name>
<keyword evidence="2" id="KW-1185">Reference proteome</keyword>
<dbReference type="RefSeq" id="WP_109873009.1">
    <property type="nucleotide sequence ID" value="NZ_QGNA01000006.1"/>
</dbReference>
<dbReference type="AlphaFoldDB" id="A0A317FAP8"/>
<evidence type="ECO:0000313" key="1">
    <source>
        <dbReference type="EMBL" id="PWS34558.1"/>
    </source>
</evidence>
<dbReference type="EMBL" id="QGNA01000006">
    <property type="protein sequence ID" value="PWS34558.1"/>
    <property type="molecule type" value="Genomic_DNA"/>
</dbReference>
<reference evidence="2" key="1">
    <citation type="submission" date="2018-05" db="EMBL/GenBank/DDBJ databases">
        <authorList>
            <person name="Du Z."/>
            <person name="Wang X."/>
        </authorList>
    </citation>
    <scope>NUCLEOTIDE SEQUENCE [LARGE SCALE GENOMIC DNA]</scope>
    <source>
        <strain evidence="2">CQN31</strain>
    </source>
</reference>
<dbReference type="Proteomes" id="UP000245765">
    <property type="component" value="Unassembled WGS sequence"/>
</dbReference>
<dbReference type="OrthoDB" id="1680496at2"/>
<dbReference type="InterPro" id="IPR044000">
    <property type="entry name" value="Phage_tube_2"/>
</dbReference>
<accession>A0A317FAP8</accession>
<dbReference type="Pfam" id="PF18906">
    <property type="entry name" value="Phage_tube_2"/>
    <property type="match status" value="1"/>
</dbReference>
<sequence>MPRAIGANCRLLMLPEETYGNAPTDDFRRMPFLSCDLGAEQPLLDADVLGVGNGRDPAAPFLDTVTVQGQVVVPMDLINIGHWLRLLLGPPITTGTSPNFTHSFGSGEPTLPSNSIEIGYPDVPSYDLCTGVRADTLEIDFSPSGPATATFGLMGQGSTRGASTSGGTPITAAYTAFNKAQGAISRDGSPLAQVTGARLSYANSMEMVRTIRADRKVEGVDAGIARATGQITARFADTTLLTQAQNGAPAEFEFSYTIDANRSLIFTLHEVYLALAKTPIEGPAGVEASFEFRAAYNATATRMMIVALKNQQAGMEYA</sequence>
<organism evidence="1 2">
    <name type="scientific">Falsiroseomonas bella</name>
    <dbReference type="NCBI Taxonomy" id="2184016"/>
    <lineage>
        <taxon>Bacteria</taxon>
        <taxon>Pseudomonadati</taxon>
        <taxon>Pseudomonadota</taxon>
        <taxon>Alphaproteobacteria</taxon>
        <taxon>Acetobacterales</taxon>
        <taxon>Roseomonadaceae</taxon>
        <taxon>Falsiroseomonas</taxon>
    </lineage>
</organism>
<evidence type="ECO:0000313" key="2">
    <source>
        <dbReference type="Proteomes" id="UP000245765"/>
    </source>
</evidence>
<proteinExistence type="predicted"/>
<comment type="caution">
    <text evidence="1">The sequence shown here is derived from an EMBL/GenBank/DDBJ whole genome shotgun (WGS) entry which is preliminary data.</text>
</comment>
<protein>
    <submittedName>
        <fullName evidence="1">Uncharacterized protein</fullName>
    </submittedName>
</protein>